<gene>
    <name evidence="1" type="ORF">Tco_0726856</name>
</gene>
<name>A0ABQ4YJ17_9ASTR</name>
<proteinExistence type="predicted"/>
<evidence type="ECO:0000313" key="1">
    <source>
        <dbReference type="EMBL" id="GJS76975.1"/>
    </source>
</evidence>
<sequence length="323" mass="36492">MSNNKMTRVPNKKSSSFGYQKSLTVGSSSFGSSSFRKDKGVENASNITMIKDVDPMLDNITDSKIQVYVKKEWMFWFDPLFKEGQCYAISNFAIVENSDVIGSVVAIGDVVPVQSVAGRMIRRTVVIEDSELSTLVNIMDRNDVRPIKVSINTMFLNSLQPEWSKYVTLNRQNKNLSVVEYDALYDALLQFEPHVQASKAKRAAKNHDPLALIAHSNAFDYEEDYQRELQGNAQEDKLTIAMMVDIQTKNACYCGNGNRNAGRQNRNQAANAGNGHYACDCPKPKVCDEKYFREQMLLAMKDEAGGTINDEENDFNARQFLWR</sequence>
<accession>A0ABQ4YJ17</accession>
<organism evidence="1 2">
    <name type="scientific">Tanacetum coccineum</name>
    <dbReference type="NCBI Taxonomy" id="301880"/>
    <lineage>
        <taxon>Eukaryota</taxon>
        <taxon>Viridiplantae</taxon>
        <taxon>Streptophyta</taxon>
        <taxon>Embryophyta</taxon>
        <taxon>Tracheophyta</taxon>
        <taxon>Spermatophyta</taxon>
        <taxon>Magnoliopsida</taxon>
        <taxon>eudicotyledons</taxon>
        <taxon>Gunneridae</taxon>
        <taxon>Pentapetalae</taxon>
        <taxon>asterids</taxon>
        <taxon>campanulids</taxon>
        <taxon>Asterales</taxon>
        <taxon>Asteraceae</taxon>
        <taxon>Asteroideae</taxon>
        <taxon>Anthemideae</taxon>
        <taxon>Anthemidinae</taxon>
        <taxon>Tanacetum</taxon>
    </lineage>
</organism>
<dbReference type="EMBL" id="BQNB010010414">
    <property type="protein sequence ID" value="GJS76975.1"/>
    <property type="molecule type" value="Genomic_DNA"/>
</dbReference>
<reference evidence="1" key="2">
    <citation type="submission" date="2022-01" db="EMBL/GenBank/DDBJ databases">
        <authorList>
            <person name="Yamashiro T."/>
            <person name="Shiraishi A."/>
            <person name="Satake H."/>
            <person name="Nakayama K."/>
        </authorList>
    </citation>
    <scope>NUCLEOTIDE SEQUENCE</scope>
</reference>
<keyword evidence="2" id="KW-1185">Reference proteome</keyword>
<protein>
    <submittedName>
        <fullName evidence="1">Uncharacterized protein</fullName>
    </submittedName>
</protein>
<comment type="caution">
    <text evidence="1">The sequence shown here is derived from an EMBL/GenBank/DDBJ whole genome shotgun (WGS) entry which is preliminary data.</text>
</comment>
<dbReference type="Proteomes" id="UP001151760">
    <property type="component" value="Unassembled WGS sequence"/>
</dbReference>
<evidence type="ECO:0000313" key="2">
    <source>
        <dbReference type="Proteomes" id="UP001151760"/>
    </source>
</evidence>
<reference evidence="1" key="1">
    <citation type="journal article" date="2022" name="Int. J. Mol. Sci.">
        <title>Draft Genome of Tanacetum Coccineum: Genomic Comparison of Closely Related Tanacetum-Family Plants.</title>
        <authorList>
            <person name="Yamashiro T."/>
            <person name="Shiraishi A."/>
            <person name="Nakayama K."/>
            <person name="Satake H."/>
        </authorList>
    </citation>
    <scope>NUCLEOTIDE SEQUENCE</scope>
</reference>